<accession>A0A8T0HMI3</accession>
<protein>
    <submittedName>
        <fullName evidence="1">Uncharacterized protein</fullName>
    </submittedName>
</protein>
<keyword evidence="2" id="KW-1185">Reference proteome</keyword>
<evidence type="ECO:0000313" key="2">
    <source>
        <dbReference type="Proteomes" id="UP000822688"/>
    </source>
</evidence>
<proteinExistence type="predicted"/>
<sequence>MPSKLQFQIADTYNMCEAEYLRNQIHKRKSPGPLMGNWSWSEIVSHTQIFPTPDMLLEVTIEMKAQEVVN</sequence>
<name>A0A8T0HMI3_CERPU</name>
<dbReference type="EMBL" id="CM026426">
    <property type="protein sequence ID" value="KAG0572027.1"/>
    <property type="molecule type" value="Genomic_DNA"/>
</dbReference>
<dbReference type="Proteomes" id="UP000822688">
    <property type="component" value="Chromosome V"/>
</dbReference>
<dbReference type="AlphaFoldDB" id="A0A8T0HMI3"/>
<reference evidence="1" key="1">
    <citation type="submission" date="2020-06" db="EMBL/GenBank/DDBJ databases">
        <title>WGS assembly of Ceratodon purpureus strain R40.</title>
        <authorList>
            <person name="Carey S.B."/>
            <person name="Jenkins J."/>
            <person name="Shu S."/>
            <person name="Lovell J.T."/>
            <person name="Sreedasyam A."/>
            <person name="Maumus F."/>
            <person name="Tiley G.P."/>
            <person name="Fernandez-Pozo N."/>
            <person name="Barry K."/>
            <person name="Chen C."/>
            <person name="Wang M."/>
            <person name="Lipzen A."/>
            <person name="Daum C."/>
            <person name="Saski C.A."/>
            <person name="Payton A.C."/>
            <person name="Mcbreen J.C."/>
            <person name="Conrad R.E."/>
            <person name="Kollar L.M."/>
            <person name="Olsson S."/>
            <person name="Huttunen S."/>
            <person name="Landis J.B."/>
            <person name="Wickett N.J."/>
            <person name="Johnson M.G."/>
            <person name="Rensing S.A."/>
            <person name="Grimwood J."/>
            <person name="Schmutz J."/>
            <person name="Mcdaniel S.F."/>
        </authorList>
    </citation>
    <scope>NUCLEOTIDE SEQUENCE</scope>
    <source>
        <strain evidence="1">R40</strain>
    </source>
</reference>
<evidence type="ECO:0000313" key="1">
    <source>
        <dbReference type="EMBL" id="KAG0572027.1"/>
    </source>
</evidence>
<comment type="caution">
    <text evidence="1">The sequence shown here is derived from an EMBL/GenBank/DDBJ whole genome shotgun (WGS) entry which is preliminary data.</text>
</comment>
<gene>
    <name evidence="1" type="ORF">KC19_VG063100</name>
</gene>
<organism evidence="1 2">
    <name type="scientific">Ceratodon purpureus</name>
    <name type="common">Fire moss</name>
    <name type="synonym">Dicranum purpureum</name>
    <dbReference type="NCBI Taxonomy" id="3225"/>
    <lineage>
        <taxon>Eukaryota</taxon>
        <taxon>Viridiplantae</taxon>
        <taxon>Streptophyta</taxon>
        <taxon>Embryophyta</taxon>
        <taxon>Bryophyta</taxon>
        <taxon>Bryophytina</taxon>
        <taxon>Bryopsida</taxon>
        <taxon>Dicranidae</taxon>
        <taxon>Pseudoditrichales</taxon>
        <taxon>Ditrichaceae</taxon>
        <taxon>Ceratodon</taxon>
    </lineage>
</organism>